<evidence type="ECO:0000259" key="2">
    <source>
        <dbReference type="PROSITE" id="PS50093"/>
    </source>
</evidence>
<dbReference type="PANTHER" id="PTHR12411">
    <property type="entry name" value="CYSTEINE PROTEASE FAMILY C1-RELATED"/>
    <property type="match status" value="1"/>
</dbReference>
<reference evidence="3" key="1">
    <citation type="submission" date="2018-01" db="EMBL/GenBank/DDBJ databases">
        <authorList>
            <person name="Regsiter A."/>
            <person name="William W."/>
        </authorList>
    </citation>
    <scope>NUCLEOTIDE SEQUENCE</scope>
    <source>
        <strain evidence="3">TRIP AH-1</strain>
    </source>
</reference>
<dbReference type="SMART" id="SM00089">
    <property type="entry name" value="PKD"/>
    <property type="match status" value="1"/>
</dbReference>
<dbReference type="InterPro" id="IPR013783">
    <property type="entry name" value="Ig-like_fold"/>
</dbReference>
<dbReference type="EC" id="3.4.22.16" evidence="3"/>
<feature type="domain" description="PKD" evidence="2">
    <location>
        <begin position="412"/>
        <end position="501"/>
    </location>
</feature>
<accession>A0A445MYJ5</accession>
<protein>
    <submittedName>
        <fullName evidence="3">Putative Cathepsin H</fullName>
        <ecNumber evidence="3">3.4.22.16</ecNumber>
    </submittedName>
</protein>
<dbReference type="InterPro" id="IPR005590">
    <property type="entry name" value="DUF333"/>
</dbReference>
<organism evidence="3">
    <name type="scientific">uncultured Desulfobacterium sp</name>
    <dbReference type="NCBI Taxonomy" id="201089"/>
    <lineage>
        <taxon>Bacteria</taxon>
        <taxon>Pseudomonadati</taxon>
        <taxon>Thermodesulfobacteriota</taxon>
        <taxon>Desulfobacteria</taxon>
        <taxon>Desulfobacterales</taxon>
        <taxon>Desulfobacteriaceae</taxon>
        <taxon>Desulfobacterium</taxon>
        <taxon>environmental samples</taxon>
    </lineage>
</organism>
<dbReference type="Gene3D" id="2.60.40.10">
    <property type="entry name" value="Immunoglobulins"/>
    <property type="match status" value="1"/>
</dbReference>
<dbReference type="PROSITE" id="PS00139">
    <property type="entry name" value="THIOL_PROTEASE_CYS"/>
    <property type="match status" value="1"/>
</dbReference>
<dbReference type="CDD" id="cd02248">
    <property type="entry name" value="Peptidase_C1A"/>
    <property type="match status" value="1"/>
</dbReference>
<dbReference type="SMART" id="SM00645">
    <property type="entry name" value="Pept_C1"/>
    <property type="match status" value="1"/>
</dbReference>
<dbReference type="Pfam" id="PF03891">
    <property type="entry name" value="DUF333"/>
    <property type="match status" value="1"/>
</dbReference>
<dbReference type="InterPro" id="IPR000169">
    <property type="entry name" value="Pept_cys_AS"/>
</dbReference>
<dbReference type="GO" id="GO:0006508">
    <property type="term" value="P:proteolysis"/>
    <property type="evidence" value="ECO:0007669"/>
    <property type="project" value="InterPro"/>
</dbReference>
<dbReference type="InterPro" id="IPR035986">
    <property type="entry name" value="PKD_dom_sf"/>
</dbReference>
<sequence length="718" mass="78843">MNITERIIIAMIVMIFLLTPAGASSGKSISNPAMAYCISMGYRYEVRKDAKGDEYGTCIFPDGTECDAWDFLKGKAGRPFSYCAKKGYSIETKKINKGTYQEECAECVSSTGFDESKTPAWKTLKPGQLKKRIRMLTLMKMRGEPLILEKTSVKPQQSEAIPTTVFFSKAMKSAPVSLDWRNVDDHSYIAPVRDQGNCGSCYAFGATAAAEGSYNVATGSFDENRADFSESYIMWCLGDLSQYRQHFSGCNGADWDYAELAALTEEGTFLENYFPYTISDPGSCPLSWDPPVIFYEWGRISCGDVEAMKTAIATYGTIDVAVYVSSSFSNYNSGIFTDNYTSCNSNPCYSNNGTNHAVSLVGWGHDNTAGDYWILRNSWGSSWGESGYMRIGVNSARVSCEATYLAYEPGPPAANFTCNSSNACVESTVKFYDASIGNPTAWTWTFTPWTITFVNGTNSNSKNPEVQLEEGVYTVSLTAENIHGSDTITKTDTISVVTGQTVRLEMAFDDYPQETFFTLADVSRGSFSSGLTNYSEDFCLSDGNYTFTIGDSYGDGICCNYGYGHYSLKNLSTGETIKESSGAFDTEESVEFCIGCPQCKTASNREHARDGRAYYDENGSSGKGYYAVGSDQYLGATAKVIIQLKEDPQGYFIEGRCSEFPIQTTANNRDHKRAGRAYKAKGSGGYGYYAVGSNRFMGKSGRTQTGLTETSLNYYVLN</sequence>
<dbReference type="SUPFAM" id="SSF49299">
    <property type="entry name" value="PKD domain"/>
    <property type="match status" value="1"/>
</dbReference>
<dbReference type="AlphaFoldDB" id="A0A445MYJ5"/>
<dbReference type="PROSITE" id="PS00640">
    <property type="entry name" value="THIOL_PROTEASE_ASN"/>
    <property type="match status" value="1"/>
</dbReference>
<dbReference type="InterPro" id="IPR025661">
    <property type="entry name" value="Pept_asp_AS"/>
</dbReference>
<proteinExistence type="inferred from homology"/>
<evidence type="ECO:0000256" key="1">
    <source>
        <dbReference type="ARBA" id="ARBA00008455"/>
    </source>
</evidence>
<evidence type="ECO:0000313" key="3">
    <source>
        <dbReference type="EMBL" id="SPD74557.1"/>
    </source>
</evidence>
<dbReference type="SUPFAM" id="SSF54001">
    <property type="entry name" value="Cysteine proteinases"/>
    <property type="match status" value="1"/>
</dbReference>
<gene>
    <name evidence="3" type="ORF">PITCH_A240028</name>
</gene>
<dbReference type="Pfam" id="PF00112">
    <property type="entry name" value="Peptidase_C1"/>
    <property type="match status" value="1"/>
</dbReference>
<dbReference type="InterPro" id="IPR022409">
    <property type="entry name" value="PKD/Chitinase_dom"/>
</dbReference>
<dbReference type="InterPro" id="IPR039417">
    <property type="entry name" value="Peptidase_C1A_papain-like"/>
</dbReference>
<name>A0A445MYJ5_9BACT</name>
<dbReference type="Gene3D" id="3.90.70.10">
    <property type="entry name" value="Cysteine proteinases"/>
    <property type="match status" value="1"/>
</dbReference>
<dbReference type="CDD" id="cd00146">
    <property type="entry name" value="PKD"/>
    <property type="match status" value="1"/>
</dbReference>
<dbReference type="PRINTS" id="PR00705">
    <property type="entry name" value="PAPAIN"/>
</dbReference>
<keyword evidence="3" id="KW-0378">Hydrolase</keyword>
<dbReference type="EMBL" id="OJIN01000157">
    <property type="protein sequence ID" value="SPD74557.1"/>
    <property type="molecule type" value="Genomic_DNA"/>
</dbReference>
<comment type="similarity">
    <text evidence="1">Belongs to the peptidase C1 family.</text>
</comment>
<dbReference type="InterPro" id="IPR000601">
    <property type="entry name" value="PKD_dom"/>
</dbReference>
<dbReference type="GO" id="GO:0004197">
    <property type="term" value="F:cysteine-type endopeptidase activity"/>
    <property type="evidence" value="ECO:0007669"/>
    <property type="project" value="UniProtKB-EC"/>
</dbReference>
<dbReference type="InterPro" id="IPR038765">
    <property type="entry name" value="Papain-like_cys_pep_sf"/>
</dbReference>
<dbReference type="InterPro" id="IPR000668">
    <property type="entry name" value="Peptidase_C1A_C"/>
</dbReference>
<dbReference type="PROSITE" id="PS50093">
    <property type="entry name" value="PKD"/>
    <property type="match status" value="1"/>
</dbReference>
<dbReference type="InterPro" id="IPR013128">
    <property type="entry name" value="Peptidase_C1A"/>
</dbReference>